<dbReference type="InterPro" id="IPR033985">
    <property type="entry name" value="SusD-like_N"/>
</dbReference>
<dbReference type="EMBL" id="JBHSJJ010000021">
    <property type="protein sequence ID" value="MFC4874695.1"/>
    <property type="molecule type" value="Genomic_DNA"/>
</dbReference>
<protein>
    <submittedName>
        <fullName evidence="8">RagB/SusD family nutrient uptake outer membrane protein</fullName>
    </submittedName>
</protein>
<dbReference type="InterPro" id="IPR012944">
    <property type="entry name" value="SusD_RagB_dom"/>
</dbReference>
<evidence type="ECO:0000256" key="3">
    <source>
        <dbReference type="ARBA" id="ARBA00022729"/>
    </source>
</evidence>
<dbReference type="Gene3D" id="1.25.40.390">
    <property type="match status" value="1"/>
</dbReference>
<dbReference type="RefSeq" id="WP_377068791.1">
    <property type="nucleotide sequence ID" value="NZ_JBHSJJ010000021.1"/>
</dbReference>
<dbReference type="Pfam" id="PF14322">
    <property type="entry name" value="SusD-like_3"/>
    <property type="match status" value="1"/>
</dbReference>
<comment type="caution">
    <text evidence="8">The sequence shown here is derived from an EMBL/GenBank/DDBJ whole genome shotgun (WGS) entry which is preliminary data.</text>
</comment>
<evidence type="ECO:0000259" key="6">
    <source>
        <dbReference type="Pfam" id="PF07980"/>
    </source>
</evidence>
<evidence type="ECO:0000256" key="2">
    <source>
        <dbReference type="ARBA" id="ARBA00006275"/>
    </source>
</evidence>
<keyword evidence="5" id="KW-0998">Cell outer membrane</keyword>
<name>A0ABV9T7F8_9BACT</name>
<accession>A0ABV9T7F8</accession>
<dbReference type="Pfam" id="PF07980">
    <property type="entry name" value="SusD_RagB"/>
    <property type="match status" value="1"/>
</dbReference>
<organism evidence="8 9">
    <name type="scientific">Negadavirga shengliensis</name>
    <dbReference type="NCBI Taxonomy" id="1389218"/>
    <lineage>
        <taxon>Bacteria</taxon>
        <taxon>Pseudomonadati</taxon>
        <taxon>Bacteroidota</taxon>
        <taxon>Cytophagia</taxon>
        <taxon>Cytophagales</taxon>
        <taxon>Cyclobacteriaceae</taxon>
        <taxon>Negadavirga</taxon>
    </lineage>
</organism>
<dbReference type="CDD" id="cd08977">
    <property type="entry name" value="SusD"/>
    <property type="match status" value="1"/>
</dbReference>
<dbReference type="InterPro" id="IPR011990">
    <property type="entry name" value="TPR-like_helical_dom_sf"/>
</dbReference>
<feature type="domain" description="RagB/SusD" evidence="6">
    <location>
        <begin position="271"/>
        <end position="524"/>
    </location>
</feature>
<reference evidence="9" key="1">
    <citation type="journal article" date="2019" name="Int. J. Syst. Evol. Microbiol.">
        <title>The Global Catalogue of Microorganisms (GCM) 10K type strain sequencing project: providing services to taxonomists for standard genome sequencing and annotation.</title>
        <authorList>
            <consortium name="The Broad Institute Genomics Platform"/>
            <consortium name="The Broad Institute Genome Sequencing Center for Infectious Disease"/>
            <person name="Wu L."/>
            <person name="Ma J."/>
        </authorList>
    </citation>
    <scope>NUCLEOTIDE SEQUENCE [LARGE SCALE GENOMIC DNA]</scope>
    <source>
        <strain evidence="9">CGMCC 4.7466</strain>
    </source>
</reference>
<evidence type="ECO:0000313" key="8">
    <source>
        <dbReference type="EMBL" id="MFC4874695.1"/>
    </source>
</evidence>
<evidence type="ECO:0000256" key="1">
    <source>
        <dbReference type="ARBA" id="ARBA00004442"/>
    </source>
</evidence>
<sequence>MIKDKFYKLGLTCVLVLLMDGCSEEILHKDPVGFASAEGFFQTENDIMTGVNGIYPIFQGDIWGGAFVHVQPHFDAATDNAVLCCDWEHGFTAIARGTMSPTSGGIISWKYNFGYQGLARINNILEIIESNTISDLTAERAAKWMGELRFLRAFIYSEMVTVFGGVPIVTKVISNQEAEALTRSSKEEVIQLILDDLDYAAANLDYTPNNNQNGRPTKQSALALKGKILLYNERWTEAAATLKEIIDAEGAEIRLDADYESLFRGTNEESKEIFFAIQYLTDAGGEGSFLQVHYAPSNIVIGGGWGSFTYTKNLLDAYYMTDGLPINSSPLYDPNNELANRDPRLRWTFFFPGDTYRGEVLEHPTHFLVNGSAVTSPDAAVMRSKKWVSETGNTGDSNSPVNLVLMRYADVLLMYAEAQNEAVGPDATVYEAVNKVRNRANMPDFPPGLSQSEMREEIRHERRIEFAMEGTRYFDLLRWKTAQDVIPSLPSLENRQFDPSRNYLWPIPQSAIDGFSDIEQNPGY</sequence>
<keyword evidence="3" id="KW-0732">Signal</keyword>
<gene>
    <name evidence="8" type="ORF">ACFPFU_23530</name>
</gene>
<evidence type="ECO:0000313" key="9">
    <source>
        <dbReference type="Proteomes" id="UP001595818"/>
    </source>
</evidence>
<comment type="similarity">
    <text evidence="2">Belongs to the SusD family.</text>
</comment>
<comment type="subcellular location">
    <subcellularLocation>
        <location evidence="1">Cell outer membrane</location>
    </subcellularLocation>
</comment>
<proteinExistence type="inferred from homology"/>
<dbReference type="Proteomes" id="UP001595818">
    <property type="component" value="Unassembled WGS sequence"/>
</dbReference>
<dbReference type="SUPFAM" id="SSF48452">
    <property type="entry name" value="TPR-like"/>
    <property type="match status" value="1"/>
</dbReference>
<evidence type="ECO:0000256" key="4">
    <source>
        <dbReference type="ARBA" id="ARBA00023136"/>
    </source>
</evidence>
<evidence type="ECO:0000259" key="7">
    <source>
        <dbReference type="Pfam" id="PF14322"/>
    </source>
</evidence>
<keyword evidence="4" id="KW-0472">Membrane</keyword>
<feature type="domain" description="SusD-like N-terminal" evidence="7">
    <location>
        <begin position="110"/>
        <end position="230"/>
    </location>
</feature>
<evidence type="ECO:0000256" key="5">
    <source>
        <dbReference type="ARBA" id="ARBA00023237"/>
    </source>
</evidence>
<keyword evidence="9" id="KW-1185">Reference proteome</keyword>